<comment type="caution">
    <text evidence="4">The sequence shown here is derived from an EMBL/GenBank/DDBJ whole genome shotgun (WGS) entry which is preliminary data.</text>
</comment>
<organism evidence="4 5">
    <name type="scientific">Oceanobacillus luteolus</name>
    <dbReference type="NCBI Taxonomy" id="1274358"/>
    <lineage>
        <taxon>Bacteria</taxon>
        <taxon>Bacillati</taxon>
        <taxon>Bacillota</taxon>
        <taxon>Bacilli</taxon>
        <taxon>Bacillales</taxon>
        <taxon>Bacillaceae</taxon>
        <taxon>Oceanobacillus</taxon>
    </lineage>
</organism>
<dbReference type="InterPro" id="IPR057253">
    <property type="entry name" value="CoiA-like_N"/>
</dbReference>
<evidence type="ECO:0000259" key="1">
    <source>
        <dbReference type="Pfam" id="PF06054"/>
    </source>
</evidence>
<feature type="domain" description="Competence protein CoiA nuclease-like" evidence="1">
    <location>
        <begin position="68"/>
        <end position="224"/>
    </location>
</feature>
<sequence length="393" mass="45335">MLQAKLNNGKLITPAMFPRQKVLELKSGKHVYFCPVCGERVILRAGEKVIAHFAHAKDADCPTIGGGEGAYHEQGKLRLYQWLRNQGLKVKLESYVPEIRQRPDLLVHVQDKRIAIEYQCVKIATEEIISRTTGYQQAGIHVLWILGDKLMKRRGSQMLRLDSFKKALIHQYSPEYPLSIFYFCPLTSKFIKFQDLTFINTHHAVGKLTISPLRQTNLRELLSKAYVSKGVLNSIWKREKKRFRLSRKYRVYGREKGWLNWLYEKGVYKEQLPSIVHLPILSAYLLKVPGWIWQSQIVFQVLARVRIGGIVSLSQCIKVTKDDLLSPEDFSLITSPMDPILEYLLLLCEAGILERTSETTFKKISEIQLHTELETAIQTDSLLIDTLFKNNNH</sequence>
<reference evidence="5" key="1">
    <citation type="journal article" date="2019" name="Int. J. Syst. Evol. Microbiol.">
        <title>The Global Catalogue of Microorganisms (GCM) 10K type strain sequencing project: providing services to taxonomists for standard genome sequencing and annotation.</title>
        <authorList>
            <consortium name="The Broad Institute Genomics Platform"/>
            <consortium name="The Broad Institute Genome Sequencing Center for Infectious Disease"/>
            <person name="Wu L."/>
            <person name="Ma J."/>
        </authorList>
    </citation>
    <scope>NUCLEOTIDE SEQUENCE [LARGE SCALE GENOMIC DNA]</scope>
    <source>
        <strain evidence="5">CGMCC 1.12376</strain>
    </source>
</reference>
<keyword evidence="5" id="KW-1185">Reference proteome</keyword>
<dbReference type="InterPro" id="IPR021176">
    <property type="entry name" value="Competence-induced_CoiA"/>
</dbReference>
<dbReference type="InterPro" id="IPR057252">
    <property type="entry name" value="CoiA_C"/>
</dbReference>
<dbReference type="Pfam" id="PF25164">
    <property type="entry name" value="CoiA_N"/>
    <property type="match status" value="1"/>
</dbReference>
<evidence type="ECO:0000259" key="3">
    <source>
        <dbReference type="Pfam" id="PF25166"/>
    </source>
</evidence>
<feature type="domain" description="Competence protein CoiA C-terminal" evidence="3">
    <location>
        <begin position="234"/>
        <end position="376"/>
    </location>
</feature>
<evidence type="ECO:0000313" key="4">
    <source>
        <dbReference type="EMBL" id="MFD1607912.1"/>
    </source>
</evidence>
<proteinExistence type="predicted"/>
<dbReference type="Pfam" id="PF25166">
    <property type="entry name" value="CoiA_C"/>
    <property type="match status" value="1"/>
</dbReference>
<evidence type="ECO:0000313" key="5">
    <source>
        <dbReference type="Proteomes" id="UP001597221"/>
    </source>
</evidence>
<dbReference type="Proteomes" id="UP001597221">
    <property type="component" value="Unassembled WGS sequence"/>
</dbReference>
<dbReference type="EMBL" id="JBHUDE010000044">
    <property type="protein sequence ID" value="MFD1607912.1"/>
    <property type="molecule type" value="Genomic_DNA"/>
</dbReference>
<protein>
    <submittedName>
        <fullName evidence="4">Competence protein CoiA</fullName>
    </submittedName>
</protein>
<dbReference type="RefSeq" id="WP_379597252.1">
    <property type="nucleotide sequence ID" value="NZ_JBHUDE010000044.1"/>
</dbReference>
<gene>
    <name evidence="4" type="ORF">ACFSBH_09625</name>
</gene>
<evidence type="ECO:0000259" key="2">
    <source>
        <dbReference type="Pfam" id="PF25164"/>
    </source>
</evidence>
<dbReference type="InterPro" id="IPR010330">
    <property type="entry name" value="CoiA_nuc"/>
</dbReference>
<dbReference type="PIRSF" id="PIRSF007487">
    <property type="entry name" value="Competence-induced_CoiA_bac"/>
    <property type="match status" value="1"/>
</dbReference>
<accession>A0ABW4HS14</accession>
<name>A0ABW4HS14_9BACI</name>
<feature type="domain" description="Competence protein CoiA-like N-terminal" evidence="2">
    <location>
        <begin position="19"/>
        <end position="62"/>
    </location>
</feature>
<dbReference type="Pfam" id="PF06054">
    <property type="entry name" value="CoiA_nuc"/>
    <property type="match status" value="1"/>
</dbReference>